<name>A0A161Y401_COLIC</name>
<dbReference type="STRING" id="1573173.A0A161Y401"/>
<dbReference type="AlphaFoldDB" id="A0A161Y401"/>
<proteinExistence type="predicted"/>
<sequence length="103" mass="11927">MQSILDFYHETKDLPKTKLRVSGPVNRISNITQIEGNYVARGMTAVLQILEMPRRENIHLTIWLYSLSYVTASRFSRILQNHFSLDDYSNTSNPLFTTNAKYA</sequence>
<protein>
    <submittedName>
        <fullName evidence="1">Beta-ketoacyl synthase domain-containing protein</fullName>
    </submittedName>
</protein>
<dbReference type="EMBL" id="LFIW01000949">
    <property type="protein sequence ID" value="KZL84182.1"/>
    <property type="molecule type" value="Genomic_DNA"/>
</dbReference>
<evidence type="ECO:0000313" key="1">
    <source>
        <dbReference type="EMBL" id="KZL84182.1"/>
    </source>
</evidence>
<gene>
    <name evidence="1" type="ORF">CI238_02671</name>
</gene>
<organism evidence="1 2">
    <name type="scientific">Colletotrichum incanum</name>
    <name type="common">Soybean anthracnose fungus</name>
    <dbReference type="NCBI Taxonomy" id="1573173"/>
    <lineage>
        <taxon>Eukaryota</taxon>
        <taxon>Fungi</taxon>
        <taxon>Dikarya</taxon>
        <taxon>Ascomycota</taxon>
        <taxon>Pezizomycotina</taxon>
        <taxon>Sordariomycetes</taxon>
        <taxon>Hypocreomycetidae</taxon>
        <taxon>Glomerellales</taxon>
        <taxon>Glomerellaceae</taxon>
        <taxon>Colletotrichum</taxon>
        <taxon>Colletotrichum spaethianum species complex</taxon>
    </lineage>
</organism>
<reference evidence="1 2" key="1">
    <citation type="submission" date="2015-06" db="EMBL/GenBank/DDBJ databases">
        <title>Survival trade-offs in plant roots during colonization by closely related pathogenic and mutualistic fungi.</title>
        <authorList>
            <person name="Hacquard S."/>
            <person name="Kracher B."/>
            <person name="Hiruma K."/>
            <person name="Weinman A."/>
            <person name="Muench P."/>
            <person name="Garrido Oter R."/>
            <person name="Ver Loren van Themaat E."/>
            <person name="Dallerey J.-F."/>
            <person name="Damm U."/>
            <person name="Henrissat B."/>
            <person name="Lespinet O."/>
            <person name="Thon M."/>
            <person name="Kemen E."/>
            <person name="McHardy A.C."/>
            <person name="Schulze-Lefert P."/>
            <person name="O'Connell R.J."/>
        </authorList>
    </citation>
    <scope>NUCLEOTIDE SEQUENCE [LARGE SCALE GENOMIC DNA]</scope>
    <source>
        <strain evidence="1 2">MAFF 238704</strain>
    </source>
</reference>
<dbReference type="Proteomes" id="UP000076584">
    <property type="component" value="Unassembled WGS sequence"/>
</dbReference>
<evidence type="ECO:0000313" key="2">
    <source>
        <dbReference type="Proteomes" id="UP000076584"/>
    </source>
</evidence>
<keyword evidence="2" id="KW-1185">Reference proteome</keyword>
<accession>A0A161Y401</accession>
<comment type="caution">
    <text evidence="1">The sequence shown here is derived from an EMBL/GenBank/DDBJ whole genome shotgun (WGS) entry which is preliminary data.</text>
</comment>